<organism evidence="2 3">
    <name type="scientific">Vibrio fortis</name>
    <dbReference type="NCBI Taxonomy" id="212667"/>
    <lineage>
        <taxon>Bacteria</taxon>
        <taxon>Pseudomonadati</taxon>
        <taxon>Pseudomonadota</taxon>
        <taxon>Gammaproteobacteria</taxon>
        <taxon>Vibrionales</taxon>
        <taxon>Vibrionaceae</taxon>
        <taxon>Vibrio</taxon>
    </lineage>
</organism>
<accession>A0A5N3S3Q0</accession>
<name>A0A5N3S3Q0_9VIBR</name>
<feature type="domain" description="CHK kinase-like" evidence="1">
    <location>
        <begin position="127"/>
        <end position="299"/>
    </location>
</feature>
<evidence type="ECO:0000259" key="1">
    <source>
        <dbReference type="SMART" id="SM00587"/>
    </source>
</evidence>
<proteinExistence type="predicted"/>
<dbReference type="Proteomes" id="UP000326687">
    <property type="component" value="Unassembled WGS sequence"/>
</dbReference>
<protein>
    <submittedName>
        <fullName evidence="2">Phosphotransferase</fullName>
    </submittedName>
</protein>
<dbReference type="Pfam" id="PF01636">
    <property type="entry name" value="APH"/>
    <property type="match status" value="1"/>
</dbReference>
<dbReference type="PANTHER" id="PTHR11012">
    <property type="entry name" value="PROTEIN KINASE-LIKE DOMAIN-CONTAINING"/>
    <property type="match status" value="1"/>
</dbReference>
<dbReference type="PANTHER" id="PTHR11012:SF30">
    <property type="entry name" value="PROTEIN KINASE-LIKE DOMAIN-CONTAINING"/>
    <property type="match status" value="1"/>
</dbReference>
<dbReference type="AlphaFoldDB" id="A0A5N3S3Q0"/>
<gene>
    <name evidence="2" type="ORF">F2Z80_20560</name>
</gene>
<sequence length="362" mass="41563">MRHNEKSMSCSTTDSTTRLYNAIAHSIHGSEHHRVEVIQRLWGGYGELVRLHFPDAQDVTSVIVKHVALPDKTEHPKGWNTQLSHQRKVKSYQVETSWYQGFTQKYDPHCPVPVGLQCQQTEGEWLIVMQDLKTLGFPNTSNFDVLVSEVEGYSLEEVEQRNACLRWLAHFHAKHINLNPSDVSSLWETGTYWHLATRPDELSVLDDQALKRNAEKIDLKLKECPYPTLVHGDAKLANFCFDVENKNAAAVDFQYVGLGCAMKDVALFMSSAIRPRDCAELESEVLNVYFEQLSHALTLYQPQLNAVQVEAAWRPMFATAWADFQRFVKGWSPNHWKINPYTEQLTKKALSEMNEQEFVDVR</sequence>
<evidence type="ECO:0000313" key="3">
    <source>
        <dbReference type="Proteomes" id="UP000326687"/>
    </source>
</evidence>
<dbReference type="InterPro" id="IPR002575">
    <property type="entry name" value="Aminoglycoside_PTrfase"/>
</dbReference>
<reference evidence="2 3" key="1">
    <citation type="submission" date="2019-09" db="EMBL/GenBank/DDBJ databases">
        <title>Vibrio Fortis S7-72.</title>
        <authorList>
            <person name="Das S.K."/>
        </authorList>
    </citation>
    <scope>NUCLEOTIDE SEQUENCE [LARGE SCALE GENOMIC DNA]</scope>
    <source>
        <strain evidence="2 3">S7-72</strain>
    </source>
</reference>
<keyword evidence="2" id="KW-0808">Transferase</keyword>
<dbReference type="RefSeq" id="WP_150897028.1">
    <property type="nucleotide sequence ID" value="NZ_VXDD01000003.1"/>
</dbReference>
<dbReference type="GO" id="GO:0016740">
    <property type="term" value="F:transferase activity"/>
    <property type="evidence" value="ECO:0007669"/>
    <property type="project" value="UniProtKB-KW"/>
</dbReference>
<dbReference type="InterPro" id="IPR011009">
    <property type="entry name" value="Kinase-like_dom_sf"/>
</dbReference>
<evidence type="ECO:0000313" key="2">
    <source>
        <dbReference type="EMBL" id="KAB0301458.1"/>
    </source>
</evidence>
<dbReference type="EMBL" id="VXDD01000003">
    <property type="protein sequence ID" value="KAB0301458.1"/>
    <property type="molecule type" value="Genomic_DNA"/>
</dbReference>
<comment type="caution">
    <text evidence="2">The sequence shown here is derived from an EMBL/GenBank/DDBJ whole genome shotgun (WGS) entry which is preliminary data.</text>
</comment>
<dbReference type="Gene3D" id="3.90.1200.10">
    <property type="match status" value="1"/>
</dbReference>
<dbReference type="SMART" id="SM00587">
    <property type="entry name" value="CHK"/>
    <property type="match status" value="1"/>
</dbReference>
<dbReference type="InterPro" id="IPR015897">
    <property type="entry name" value="CHK_kinase-like"/>
</dbReference>
<dbReference type="SUPFAM" id="SSF56112">
    <property type="entry name" value="Protein kinase-like (PK-like)"/>
    <property type="match status" value="1"/>
</dbReference>